<feature type="compositionally biased region" description="Polar residues" evidence="1">
    <location>
        <begin position="295"/>
        <end position="319"/>
    </location>
</feature>
<comment type="caution">
    <text evidence="3">The sequence shown here is derived from an EMBL/GenBank/DDBJ whole genome shotgun (WGS) entry which is preliminary data.</text>
</comment>
<accession>A0A836H6A1</accession>
<reference evidence="3 4" key="1">
    <citation type="submission" date="2021-02" db="EMBL/GenBank/DDBJ databases">
        <title>Leishmania (Mundinia) orientalis Genome sequencing and assembly.</title>
        <authorList>
            <person name="Almutairi H."/>
            <person name="Gatherer D."/>
        </authorList>
    </citation>
    <scope>NUCLEOTIDE SEQUENCE [LARGE SCALE GENOMIC DNA]</scope>
    <source>
        <strain evidence="3">LSCM4</strain>
    </source>
</reference>
<keyword evidence="2" id="KW-1133">Transmembrane helix</keyword>
<keyword evidence="2" id="KW-0472">Membrane</keyword>
<evidence type="ECO:0000256" key="1">
    <source>
        <dbReference type="SAM" id="MobiDB-lite"/>
    </source>
</evidence>
<feature type="region of interest" description="Disordered" evidence="1">
    <location>
        <begin position="243"/>
        <end position="277"/>
    </location>
</feature>
<gene>
    <name evidence="3" type="ORF">LSCM4_03299</name>
</gene>
<feature type="compositionally biased region" description="Basic and acidic residues" evidence="1">
    <location>
        <begin position="595"/>
        <end position="608"/>
    </location>
</feature>
<keyword evidence="2" id="KW-0812">Transmembrane</keyword>
<dbReference type="AlphaFoldDB" id="A0A836H6A1"/>
<sequence length="608" mass="65104">MCLSTLIGGVLGIAGVIGVVLVITWCRLRARRELRSRSRRVYVEGESVNLRQEGEFGSTRGAPADTGRGGNGAVYPPAHNSGRRSAQNLRDNYADRDAINYHAEGNNSDHDLNTHVRPASPNAERVEGIPIEARVRPRRNLPRARVVVQYGGQDVCLDFRGVERVPQAGPPPLTLEEKQRLEDERNRIASPEFYGRADYEERRISNTNTPDVLLSSSLLQELQRQYGVASASGTAFNKYASESSMGSMSFRPGSPAGSVRRARHSRQSATPASVSLQNGSIGGLQFIRRRGNSVTLNDAGSRTSPNPPQNQLHSFSSAQRNRHDDLDSTSDDFEDASLHNDPYHARREQLREFLLKQEQQAQCRLSPITGLGSTNGFDQISLHGTSPPFLDRQMSPEAPMASSGLAGLGGERATAGSVASAYDQAVTPSPHYHPALAVGFTPVNASFGSHQSWRSTSDNSPVVGLTKVQPYPHTDSLLPLSGTHLAAERPGGGAHTSVQLHNLVSPKTACASAHYQKSLPGAAQAGGSSAGAHAPHVEPLSTPPNRWSSGLRSPFLLSGNDPVTATYSESSRGTGAQSSKLVSPLQRGSTGGSSERSRRADGKCGKAE</sequence>
<evidence type="ECO:0000313" key="3">
    <source>
        <dbReference type="EMBL" id="KAG5471746.1"/>
    </source>
</evidence>
<dbReference type="RefSeq" id="XP_067060863.1">
    <property type="nucleotide sequence ID" value="XM_067205311.1"/>
</dbReference>
<evidence type="ECO:0000313" key="4">
    <source>
        <dbReference type="Proteomes" id="UP000674143"/>
    </source>
</evidence>
<feature type="region of interest" description="Disordered" evidence="1">
    <location>
        <begin position="382"/>
        <end position="402"/>
    </location>
</feature>
<protein>
    <submittedName>
        <fullName evidence="3">Uncharacterized protein</fullName>
    </submittedName>
</protein>
<dbReference type="Proteomes" id="UP000674143">
    <property type="component" value="Chromosome 31"/>
</dbReference>
<feature type="transmembrane region" description="Helical" evidence="2">
    <location>
        <begin position="6"/>
        <end position="28"/>
    </location>
</feature>
<name>A0A836H6A1_9TRYP</name>
<feature type="compositionally biased region" description="Polar residues" evidence="1">
    <location>
        <begin position="267"/>
        <end position="277"/>
    </location>
</feature>
<dbReference type="EMBL" id="JAFHLR010000031">
    <property type="protein sequence ID" value="KAG5471746.1"/>
    <property type="molecule type" value="Genomic_DNA"/>
</dbReference>
<feature type="compositionally biased region" description="Polar residues" evidence="1">
    <location>
        <begin position="561"/>
        <end position="581"/>
    </location>
</feature>
<proteinExistence type="predicted"/>
<feature type="region of interest" description="Disordered" evidence="1">
    <location>
        <begin position="54"/>
        <end position="85"/>
    </location>
</feature>
<feature type="region of interest" description="Disordered" evidence="1">
    <location>
        <begin position="295"/>
        <end position="338"/>
    </location>
</feature>
<dbReference type="GeneID" id="92359245"/>
<evidence type="ECO:0000256" key="2">
    <source>
        <dbReference type="SAM" id="Phobius"/>
    </source>
</evidence>
<feature type="compositionally biased region" description="Low complexity" evidence="1">
    <location>
        <begin position="520"/>
        <end position="534"/>
    </location>
</feature>
<feature type="region of interest" description="Disordered" evidence="1">
    <location>
        <begin position="520"/>
        <end position="608"/>
    </location>
</feature>
<organism evidence="3 4">
    <name type="scientific">Leishmania orientalis</name>
    <dbReference type="NCBI Taxonomy" id="2249476"/>
    <lineage>
        <taxon>Eukaryota</taxon>
        <taxon>Discoba</taxon>
        <taxon>Euglenozoa</taxon>
        <taxon>Kinetoplastea</taxon>
        <taxon>Metakinetoplastina</taxon>
        <taxon>Trypanosomatida</taxon>
        <taxon>Trypanosomatidae</taxon>
        <taxon>Leishmaniinae</taxon>
        <taxon>Leishmania</taxon>
    </lineage>
</organism>
<keyword evidence="4" id="KW-1185">Reference proteome</keyword>
<dbReference type="KEGG" id="loi:92359245"/>